<dbReference type="Pfam" id="PF00168">
    <property type="entry name" value="C2"/>
    <property type="match status" value="1"/>
</dbReference>
<evidence type="ECO:0000256" key="1">
    <source>
        <dbReference type="ARBA" id="ARBA00009048"/>
    </source>
</evidence>
<protein>
    <submittedName>
        <fullName evidence="6">VWFA domain-containing protein</fullName>
    </submittedName>
</protein>
<dbReference type="InterPro" id="IPR002035">
    <property type="entry name" value="VWF_A"/>
</dbReference>
<dbReference type="Gene3D" id="2.60.40.150">
    <property type="entry name" value="C2 domain"/>
    <property type="match status" value="1"/>
</dbReference>
<evidence type="ECO:0000313" key="4">
    <source>
        <dbReference type="Proteomes" id="UP000038040"/>
    </source>
</evidence>
<evidence type="ECO:0000313" key="3">
    <source>
        <dbReference type="EMBL" id="VDN54181.1"/>
    </source>
</evidence>
<dbReference type="SUPFAM" id="SSF53300">
    <property type="entry name" value="vWA-like"/>
    <property type="match status" value="1"/>
</dbReference>
<dbReference type="InterPro" id="IPR010734">
    <property type="entry name" value="Copine_C"/>
</dbReference>
<dbReference type="PANTHER" id="PTHR10857:SF106">
    <property type="entry name" value="C2 DOMAIN-CONTAINING PROTEIN"/>
    <property type="match status" value="1"/>
</dbReference>
<dbReference type="EMBL" id="UYYG01000335">
    <property type="protein sequence ID" value="VDN54181.1"/>
    <property type="molecule type" value="Genomic_DNA"/>
</dbReference>
<sequence>TETIRNCLNPEWCKPIFVDYYFEEVQRVKFEIGPKSGRKYGEIKVIAEEADDEAKETLQLVCAARNLDKKDLFGKSDPFLQIYRINDDGTEYLLHRTEIIKKTLINEKKMQKKWKKYRNSGVLIFHTVAIKREYSFLDFITRGTQLDFSVAIDLTASNGQINKPGSLHYIGDGQPNEYFIAIRAVADICQHYNNTKNFDAMGFGAKIPPHYTAVNHCFPLNLSDSFCVHGVNGLLDAYRFCLPQCILYGPTNFANVVNEAAKTCINYRKDGSRYRILLIITDGAICDFDQTLSAIISASFLPLSIIIIGVGGEDFESMRRLDSDDSLLRYQGRTAQRDIVQFVALRNFLMEKSISGEESSVAIAKLAKEVLAEIPTQLTSYMKINDIQPCQPKDSSGPLKFFQLFDPSPLYPSASPSYLPKASAPPLL</sequence>
<evidence type="ECO:0000259" key="2">
    <source>
        <dbReference type="SMART" id="SM00327"/>
    </source>
</evidence>
<dbReference type="WBParaSite" id="DME_0001075201-mRNA-1">
    <property type="protein sequence ID" value="DME_0001075201-mRNA-1"/>
    <property type="gene ID" value="DME_0001075201"/>
</dbReference>
<dbReference type="STRING" id="318479.A0A0N4URS0"/>
<evidence type="ECO:0000313" key="6">
    <source>
        <dbReference type="WBParaSite" id="DME_0001075201-mRNA-1"/>
    </source>
</evidence>
<evidence type="ECO:0000313" key="5">
    <source>
        <dbReference type="Proteomes" id="UP000274756"/>
    </source>
</evidence>
<dbReference type="GO" id="GO:0005544">
    <property type="term" value="F:calcium-dependent phospholipid binding"/>
    <property type="evidence" value="ECO:0007669"/>
    <property type="project" value="InterPro"/>
</dbReference>
<gene>
    <name evidence="3" type="ORF">DME_LOCUS4154</name>
</gene>
<comment type="similarity">
    <text evidence="1">Belongs to the copine family.</text>
</comment>
<dbReference type="OrthoDB" id="5855668at2759"/>
<dbReference type="GO" id="GO:0005886">
    <property type="term" value="C:plasma membrane"/>
    <property type="evidence" value="ECO:0007669"/>
    <property type="project" value="TreeGrafter"/>
</dbReference>
<dbReference type="Proteomes" id="UP000274756">
    <property type="component" value="Unassembled WGS sequence"/>
</dbReference>
<dbReference type="PANTHER" id="PTHR10857">
    <property type="entry name" value="COPINE"/>
    <property type="match status" value="1"/>
</dbReference>
<dbReference type="AlphaFoldDB" id="A0A0N4URS0"/>
<reference evidence="3 5" key="2">
    <citation type="submission" date="2018-11" db="EMBL/GenBank/DDBJ databases">
        <authorList>
            <consortium name="Pathogen Informatics"/>
        </authorList>
    </citation>
    <scope>NUCLEOTIDE SEQUENCE [LARGE SCALE GENOMIC DNA]</scope>
</reference>
<name>A0A0N4URS0_DRAME</name>
<dbReference type="InterPro" id="IPR035892">
    <property type="entry name" value="C2_domain_sf"/>
</dbReference>
<feature type="domain" description="VWFA" evidence="2">
    <location>
        <begin position="145"/>
        <end position="344"/>
    </location>
</feature>
<proteinExistence type="inferred from homology"/>
<dbReference type="Proteomes" id="UP000038040">
    <property type="component" value="Unplaced"/>
</dbReference>
<organism evidence="4 6">
    <name type="scientific">Dracunculus medinensis</name>
    <name type="common">Guinea worm</name>
    <dbReference type="NCBI Taxonomy" id="318479"/>
    <lineage>
        <taxon>Eukaryota</taxon>
        <taxon>Metazoa</taxon>
        <taxon>Ecdysozoa</taxon>
        <taxon>Nematoda</taxon>
        <taxon>Chromadorea</taxon>
        <taxon>Rhabditida</taxon>
        <taxon>Spirurina</taxon>
        <taxon>Dracunculoidea</taxon>
        <taxon>Dracunculidae</taxon>
        <taxon>Dracunculus</taxon>
    </lineage>
</organism>
<accession>A0A0N4URS0</accession>
<reference evidence="6" key="1">
    <citation type="submission" date="2017-02" db="UniProtKB">
        <authorList>
            <consortium name="WormBaseParasite"/>
        </authorList>
    </citation>
    <scope>IDENTIFICATION</scope>
</reference>
<dbReference type="GO" id="GO:0071277">
    <property type="term" value="P:cellular response to calcium ion"/>
    <property type="evidence" value="ECO:0007669"/>
    <property type="project" value="TreeGrafter"/>
</dbReference>
<keyword evidence="5" id="KW-1185">Reference proteome</keyword>
<dbReference type="InterPro" id="IPR036465">
    <property type="entry name" value="vWFA_dom_sf"/>
</dbReference>
<dbReference type="InterPro" id="IPR000008">
    <property type="entry name" value="C2_dom"/>
</dbReference>
<dbReference type="InterPro" id="IPR045052">
    <property type="entry name" value="Copine"/>
</dbReference>
<dbReference type="Pfam" id="PF07002">
    <property type="entry name" value="Copine"/>
    <property type="match status" value="1"/>
</dbReference>
<dbReference type="SUPFAM" id="SSF49562">
    <property type="entry name" value="C2 domain (Calcium/lipid-binding domain, CaLB)"/>
    <property type="match status" value="1"/>
</dbReference>
<dbReference type="SMART" id="SM00327">
    <property type="entry name" value="VWA"/>
    <property type="match status" value="1"/>
</dbReference>